<keyword evidence="7" id="KW-1133">Transmembrane helix</keyword>
<name>A0A1E5GRM9_9ENTE</name>
<evidence type="ECO:0000256" key="8">
    <source>
        <dbReference type="SAM" id="SignalP"/>
    </source>
</evidence>
<feature type="transmembrane region" description="Helical" evidence="7">
    <location>
        <begin position="467"/>
        <end position="484"/>
    </location>
</feature>
<reference evidence="11" key="1">
    <citation type="submission" date="2016-09" db="EMBL/GenBank/DDBJ databases">
        <authorList>
            <person name="Gulvik C.A."/>
        </authorList>
    </citation>
    <scope>NUCLEOTIDE SEQUENCE [LARGE SCALE GENOMIC DNA]</scope>
    <source>
        <strain evidence="11">LMG 26306</strain>
    </source>
</reference>
<dbReference type="OrthoDB" id="2179163at2"/>
<evidence type="ECO:0000256" key="2">
    <source>
        <dbReference type="ARBA" id="ARBA00022525"/>
    </source>
</evidence>
<keyword evidence="1" id="KW-0134">Cell wall</keyword>
<dbReference type="AlphaFoldDB" id="A0A1E5GRM9"/>
<feature type="signal peptide" evidence="8">
    <location>
        <begin position="1"/>
        <end position="27"/>
    </location>
</feature>
<evidence type="ECO:0000256" key="1">
    <source>
        <dbReference type="ARBA" id="ARBA00022512"/>
    </source>
</evidence>
<keyword evidence="2" id="KW-0964">Secreted</keyword>
<sequence length="491" mass="53116">MKKTLKRVVLASLIGTQIVATPISVLAVTVETTESSETVAPQSAEEQVGAPEVTEESKEESETTEMPSKDESTENTTTVEEDKKIEKGSSEESKKETTTTTSKERPEPKASEAQMQKVREAIAKAQEKLDTGTYLAETTLPLKLSIEKALLLLGDPSTTNIKLTLVIKEIQNKMSNLIEAEVELSFAKNLGIAIDEATKILNNADEFKGLYTPASVNAVRSEIQVALDAGKPVWLTILGANGKIDPKLATQKITDVIEKADAIYTAINADPGLVRRDHLAEILAEARKLSGSKVAGIKDRVDFENAFRQAEDAFENALTDGEASEAVDALRAVLDRLKLLVIVSAVDENNNLIMDQAAISLTGRPQEAWSAKPPVIEGYEYISSSNQPLAFTNDIVPKLSGTFGDGTNDVTFVYKQLETVNPAPPVSPISPETLLQNTTTIDLTNKNQKNAYKSKGKLPQTGENTSAIASLGFIALAVGLVVFFKKRRETE</sequence>
<keyword evidence="4" id="KW-0677">Repeat</keyword>
<feature type="chain" id="PRO_5009177702" description="Gram-positive cocci surface proteins LPxTG domain-containing protein" evidence="8">
    <location>
        <begin position="28"/>
        <end position="491"/>
    </location>
</feature>
<protein>
    <recommendedName>
        <fullName evidence="9">Gram-positive cocci surface proteins LPxTG domain-containing protein</fullName>
    </recommendedName>
</protein>
<feature type="domain" description="Gram-positive cocci surface proteins LPxTG" evidence="9">
    <location>
        <begin position="458"/>
        <end position="491"/>
    </location>
</feature>
<dbReference type="RefSeq" id="WP_069635817.1">
    <property type="nucleotide sequence ID" value="NZ_JXKZ01000017.1"/>
</dbReference>
<keyword evidence="3 8" id="KW-0732">Signal</keyword>
<evidence type="ECO:0000313" key="11">
    <source>
        <dbReference type="Proteomes" id="UP000094764"/>
    </source>
</evidence>
<evidence type="ECO:0000256" key="6">
    <source>
        <dbReference type="SAM" id="MobiDB-lite"/>
    </source>
</evidence>
<comment type="caution">
    <text evidence="10">The sequence shown here is derived from an EMBL/GenBank/DDBJ whole genome shotgun (WGS) entry which is preliminary data.</text>
</comment>
<organism evidence="10 11">
    <name type="scientific">Enterococcus quebecensis</name>
    <dbReference type="NCBI Taxonomy" id="903983"/>
    <lineage>
        <taxon>Bacteria</taxon>
        <taxon>Bacillati</taxon>
        <taxon>Bacillota</taxon>
        <taxon>Bacilli</taxon>
        <taxon>Lactobacillales</taxon>
        <taxon>Enterococcaceae</taxon>
        <taxon>Enterococcus</taxon>
    </lineage>
</organism>
<feature type="compositionally biased region" description="Basic and acidic residues" evidence="6">
    <location>
        <begin position="80"/>
        <end position="110"/>
    </location>
</feature>
<accession>A0A1E5GRM9</accession>
<dbReference type="Gene3D" id="3.10.20.320">
    <property type="entry name" value="Putative peptidoglycan bound protein (lpxtg motif)"/>
    <property type="match status" value="1"/>
</dbReference>
<dbReference type="PROSITE" id="PS50847">
    <property type="entry name" value="GRAM_POS_ANCHORING"/>
    <property type="match status" value="1"/>
</dbReference>
<evidence type="ECO:0000259" key="9">
    <source>
        <dbReference type="PROSITE" id="PS50847"/>
    </source>
</evidence>
<keyword evidence="7" id="KW-0812">Transmembrane</keyword>
<dbReference type="InterPro" id="IPR019931">
    <property type="entry name" value="LPXTG_anchor"/>
</dbReference>
<keyword evidence="11" id="KW-1185">Reference proteome</keyword>
<gene>
    <name evidence="10" type="ORF">BCR23_10875</name>
</gene>
<dbReference type="Proteomes" id="UP000094764">
    <property type="component" value="Unassembled WGS sequence"/>
</dbReference>
<keyword evidence="7" id="KW-0472">Membrane</keyword>
<evidence type="ECO:0000313" key="10">
    <source>
        <dbReference type="EMBL" id="OEG15329.1"/>
    </source>
</evidence>
<feature type="region of interest" description="Disordered" evidence="6">
    <location>
        <begin position="33"/>
        <end position="116"/>
    </location>
</feature>
<proteinExistence type="predicted"/>
<dbReference type="EMBL" id="MIKB01000016">
    <property type="protein sequence ID" value="OEG15329.1"/>
    <property type="molecule type" value="Genomic_DNA"/>
</dbReference>
<evidence type="ECO:0000256" key="4">
    <source>
        <dbReference type="ARBA" id="ARBA00022737"/>
    </source>
</evidence>
<evidence type="ECO:0000256" key="7">
    <source>
        <dbReference type="SAM" id="Phobius"/>
    </source>
</evidence>
<keyword evidence="5" id="KW-0572">Peptidoglycan-anchor</keyword>
<evidence type="ECO:0000256" key="5">
    <source>
        <dbReference type="ARBA" id="ARBA00023088"/>
    </source>
</evidence>
<dbReference type="InterPro" id="IPR009459">
    <property type="entry name" value="MucBP_dom"/>
</dbReference>
<dbReference type="Pfam" id="PF00746">
    <property type="entry name" value="Gram_pos_anchor"/>
    <property type="match status" value="1"/>
</dbReference>
<feature type="compositionally biased region" description="Acidic residues" evidence="6">
    <location>
        <begin position="53"/>
        <end position="63"/>
    </location>
</feature>
<evidence type="ECO:0000256" key="3">
    <source>
        <dbReference type="ARBA" id="ARBA00022729"/>
    </source>
</evidence>
<dbReference type="Pfam" id="PF06458">
    <property type="entry name" value="MucBP"/>
    <property type="match status" value="1"/>
</dbReference>
<dbReference type="NCBIfam" id="TIGR01167">
    <property type="entry name" value="LPXTG_anchor"/>
    <property type="match status" value="1"/>
</dbReference>